<reference evidence="1 2" key="1">
    <citation type="submission" date="2020-07" db="EMBL/GenBank/DDBJ databases">
        <title>Sequencing the genomes of 1000 actinobacteria strains.</title>
        <authorList>
            <person name="Klenk H.-P."/>
        </authorList>
    </citation>
    <scope>NUCLEOTIDE SEQUENCE [LARGE SCALE GENOMIC DNA]</scope>
    <source>
        <strain evidence="1 2">DSM 29531</strain>
    </source>
</reference>
<dbReference type="Proteomes" id="UP000571817">
    <property type="component" value="Unassembled WGS sequence"/>
</dbReference>
<gene>
    <name evidence="1" type="ORF">HNR15_003595</name>
</gene>
<organism evidence="1 2">
    <name type="scientific">Allobranchiibius huperziae</name>
    <dbReference type="NCBI Taxonomy" id="1874116"/>
    <lineage>
        <taxon>Bacteria</taxon>
        <taxon>Bacillati</taxon>
        <taxon>Actinomycetota</taxon>
        <taxon>Actinomycetes</taxon>
        <taxon>Micrococcales</taxon>
        <taxon>Dermacoccaceae</taxon>
        <taxon>Allobranchiibius</taxon>
    </lineage>
</organism>
<sequence length="122" mass="14020">MPREDGDSADPFDQLPDERYADYLQRVGVLVAPDEQVRAWERERGAPMLGCVLLYEVDEDGFVYRLIHHPDLTPDALDAFCREGMRRCAHYVEHGANGEFVWQKRSDAGYQAWILADQLPPL</sequence>
<accession>A0A853DIP4</accession>
<dbReference type="RefSeq" id="WP_179483969.1">
    <property type="nucleotide sequence ID" value="NZ_JACCFW010000004.1"/>
</dbReference>
<keyword evidence="2" id="KW-1185">Reference proteome</keyword>
<protein>
    <submittedName>
        <fullName evidence="1">Uncharacterized protein</fullName>
    </submittedName>
</protein>
<evidence type="ECO:0000313" key="1">
    <source>
        <dbReference type="EMBL" id="NYJ76577.1"/>
    </source>
</evidence>
<evidence type="ECO:0000313" key="2">
    <source>
        <dbReference type="Proteomes" id="UP000571817"/>
    </source>
</evidence>
<dbReference type="AlphaFoldDB" id="A0A853DIP4"/>
<comment type="caution">
    <text evidence="1">The sequence shown here is derived from an EMBL/GenBank/DDBJ whole genome shotgun (WGS) entry which is preliminary data.</text>
</comment>
<proteinExistence type="predicted"/>
<dbReference type="EMBL" id="JACCFW010000004">
    <property type="protein sequence ID" value="NYJ76577.1"/>
    <property type="molecule type" value="Genomic_DNA"/>
</dbReference>
<name>A0A853DIP4_9MICO</name>